<accession>A0A7J9IGC2</accession>
<sequence>KSLYIIVKGPNHRNLWLLARHRILACVLYAWGLQTRSYTDQHVGGKMEAREIDFLSSMRRVYNHTRGRSFTT</sequence>
<reference evidence="1 2" key="1">
    <citation type="journal article" date="2019" name="Genome Biol. Evol.">
        <title>Insights into the evolution of the New World diploid cottons (Gossypium, subgenus Houzingenia) based on genome sequencing.</title>
        <authorList>
            <person name="Grover C.E."/>
            <person name="Arick M.A. 2nd"/>
            <person name="Thrash A."/>
            <person name="Conover J.L."/>
            <person name="Sanders W.S."/>
            <person name="Peterson D.G."/>
            <person name="Frelichowski J.E."/>
            <person name="Scheffler J.A."/>
            <person name="Scheffler B.E."/>
            <person name="Wendel J.F."/>
        </authorList>
    </citation>
    <scope>NUCLEOTIDE SEQUENCE [LARGE SCALE GENOMIC DNA]</scope>
    <source>
        <strain evidence="1">0</strain>
        <tissue evidence="1">Leaf</tissue>
    </source>
</reference>
<gene>
    <name evidence="1" type="ORF">Gohar_021125</name>
</gene>
<comment type="caution">
    <text evidence="1">The sequence shown here is derived from an EMBL/GenBank/DDBJ whole genome shotgun (WGS) entry which is preliminary data.</text>
</comment>
<proteinExistence type="predicted"/>
<dbReference type="EMBL" id="JABFAD010335415">
    <property type="protein sequence ID" value="MBA0820634.1"/>
    <property type="molecule type" value="Genomic_DNA"/>
</dbReference>
<evidence type="ECO:0000313" key="1">
    <source>
        <dbReference type="EMBL" id="MBA0820634.1"/>
    </source>
</evidence>
<dbReference type="Proteomes" id="UP000593560">
    <property type="component" value="Unassembled WGS sequence"/>
</dbReference>
<dbReference type="AlphaFoldDB" id="A0A7J9IGC2"/>
<name>A0A7J9IGC2_9ROSI</name>
<keyword evidence="2" id="KW-1185">Reference proteome</keyword>
<feature type="non-terminal residue" evidence="1">
    <location>
        <position position="1"/>
    </location>
</feature>
<protein>
    <submittedName>
        <fullName evidence="1">Uncharacterized protein</fullName>
    </submittedName>
</protein>
<evidence type="ECO:0000313" key="2">
    <source>
        <dbReference type="Proteomes" id="UP000593560"/>
    </source>
</evidence>
<organism evidence="1 2">
    <name type="scientific">Gossypium harknessii</name>
    <dbReference type="NCBI Taxonomy" id="34285"/>
    <lineage>
        <taxon>Eukaryota</taxon>
        <taxon>Viridiplantae</taxon>
        <taxon>Streptophyta</taxon>
        <taxon>Embryophyta</taxon>
        <taxon>Tracheophyta</taxon>
        <taxon>Spermatophyta</taxon>
        <taxon>Magnoliopsida</taxon>
        <taxon>eudicotyledons</taxon>
        <taxon>Gunneridae</taxon>
        <taxon>Pentapetalae</taxon>
        <taxon>rosids</taxon>
        <taxon>malvids</taxon>
        <taxon>Malvales</taxon>
        <taxon>Malvaceae</taxon>
        <taxon>Malvoideae</taxon>
        <taxon>Gossypium</taxon>
    </lineage>
</organism>